<evidence type="ECO:0000313" key="3">
    <source>
        <dbReference type="Proteomes" id="UP000792457"/>
    </source>
</evidence>
<reference evidence="2" key="1">
    <citation type="submission" date="2013-04" db="EMBL/GenBank/DDBJ databases">
        <authorList>
            <person name="Qu J."/>
            <person name="Murali S.C."/>
            <person name="Bandaranaike D."/>
            <person name="Bellair M."/>
            <person name="Blankenburg K."/>
            <person name="Chao H."/>
            <person name="Dinh H."/>
            <person name="Doddapaneni H."/>
            <person name="Downs B."/>
            <person name="Dugan-Rocha S."/>
            <person name="Elkadiri S."/>
            <person name="Gnanaolivu R.D."/>
            <person name="Hernandez B."/>
            <person name="Javaid M."/>
            <person name="Jayaseelan J.C."/>
            <person name="Lee S."/>
            <person name="Li M."/>
            <person name="Ming W."/>
            <person name="Munidasa M."/>
            <person name="Muniz J."/>
            <person name="Nguyen L."/>
            <person name="Ongeri F."/>
            <person name="Osuji N."/>
            <person name="Pu L.-L."/>
            <person name="Puazo M."/>
            <person name="Qu C."/>
            <person name="Quiroz J."/>
            <person name="Raj R."/>
            <person name="Weissenberger G."/>
            <person name="Xin Y."/>
            <person name="Zou X."/>
            <person name="Han Y."/>
            <person name="Richards S."/>
            <person name="Worley K."/>
            <person name="Muzny D."/>
            <person name="Gibbs R."/>
        </authorList>
    </citation>
    <scope>NUCLEOTIDE SEQUENCE</scope>
    <source>
        <strain evidence="2">Sampled in the wild</strain>
    </source>
</reference>
<gene>
    <name evidence="2" type="ORF">J437_LFUL010941</name>
</gene>
<comment type="caution">
    <text evidence="2">The sequence shown here is derived from an EMBL/GenBank/DDBJ whole genome shotgun (WGS) entry which is preliminary data.</text>
</comment>
<dbReference type="Pfam" id="PF13843">
    <property type="entry name" value="DDE_Tnp_1_7"/>
    <property type="match status" value="1"/>
</dbReference>
<dbReference type="OrthoDB" id="75807at2759"/>
<accession>A0A8K0P4W4</accession>
<dbReference type="EMBL" id="KZ308522">
    <property type="protein sequence ID" value="KAG8231019.1"/>
    <property type="molecule type" value="Genomic_DNA"/>
</dbReference>
<sequence>MVWERRLTKSKYLPKENIAVDISLALWKGRLSFRQYIPLKSSKCGIEIFKLCESEYLWSFTVYSGADSKISVTTIPDGLKTSALFQQKDGKFKPVCNLEYNKAMGGVDLKDEKLQPYLLEHKKCNKWYIKFV</sequence>
<organism evidence="2 3">
    <name type="scientific">Ladona fulva</name>
    <name type="common">Scarce chaser dragonfly</name>
    <name type="synonym">Libellula fulva</name>
    <dbReference type="NCBI Taxonomy" id="123851"/>
    <lineage>
        <taxon>Eukaryota</taxon>
        <taxon>Metazoa</taxon>
        <taxon>Ecdysozoa</taxon>
        <taxon>Arthropoda</taxon>
        <taxon>Hexapoda</taxon>
        <taxon>Insecta</taxon>
        <taxon>Pterygota</taxon>
        <taxon>Palaeoptera</taxon>
        <taxon>Odonata</taxon>
        <taxon>Epiprocta</taxon>
        <taxon>Anisoptera</taxon>
        <taxon>Libelluloidea</taxon>
        <taxon>Libellulidae</taxon>
        <taxon>Ladona</taxon>
    </lineage>
</organism>
<proteinExistence type="predicted"/>
<keyword evidence="3" id="KW-1185">Reference proteome</keyword>
<dbReference type="InterPro" id="IPR029526">
    <property type="entry name" value="PGBD"/>
</dbReference>
<reference evidence="2" key="2">
    <citation type="submission" date="2017-10" db="EMBL/GenBank/DDBJ databases">
        <title>Ladona fulva Genome sequencing and assembly.</title>
        <authorList>
            <person name="Murali S."/>
            <person name="Richards S."/>
            <person name="Bandaranaike D."/>
            <person name="Bellair M."/>
            <person name="Blankenburg K."/>
            <person name="Chao H."/>
            <person name="Dinh H."/>
            <person name="Doddapaneni H."/>
            <person name="Dugan-Rocha S."/>
            <person name="Elkadiri S."/>
            <person name="Gnanaolivu R."/>
            <person name="Hernandez B."/>
            <person name="Skinner E."/>
            <person name="Javaid M."/>
            <person name="Lee S."/>
            <person name="Li M."/>
            <person name="Ming W."/>
            <person name="Munidasa M."/>
            <person name="Muniz J."/>
            <person name="Nguyen L."/>
            <person name="Hughes D."/>
            <person name="Osuji N."/>
            <person name="Pu L.-L."/>
            <person name="Puazo M."/>
            <person name="Qu C."/>
            <person name="Quiroz J."/>
            <person name="Raj R."/>
            <person name="Weissenberger G."/>
            <person name="Xin Y."/>
            <person name="Zou X."/>
            <person name="Han Y."/>
            <person name="Worley K."/>
            <person name="Muzny D."/>
            <person name="Gibbs R."/>
        </authorList>
    </citation>
    <scope>NUCLEOTIDE SEQUENCE</scope>
    <source>
        <strain evidence="2">Sampled in the wild</strain>
    </source>
</reference>
<feature type="domain" description="PiggyBac transposable element-derived protein" evidence="1">
    <location>
        <begin position="9"/>
        <end position="69"/>
    </location>
</feature>
<evidence type="ECO:0000259" key="1">
    <source>
        <dbReference type="Pfam" id="PF13843"/>
    </source>
</evidence>
<dbReference type="Proteomes" id="UP000792457">
    <property type="component" value="Unassembled WGS sequence"/>
</dbReference>
<dbReference type="AlphaFoldDB" id="A0A8K0P4W4"/>
<name>A0A8K0P4W4_LADFU</name>
<dbReference type="PANTHER" id="PTHR46599">
    <property type="entry name" value="PIGGYBAC TRANSPOSABLE ELEMENT-DERIVED PROTEIN 4"/>
    <property type="match status" value="1"/>
</dbReference>
<protein>
    <recommendedName>
        <fullName evidence="1">PiggyBac transposable element-derived protein domain-containing protein</fullName>
    </recommendedName>
</protein>
<evidence type="ECO:0000313" key="2">
    <source>
        <dbReference type="EMBL" id="KAG8231019.1"/>
    </source>
</evidence>
<dbReference type="PANTHER" id="PTHR46599:SF3">
    <property type="entry name" value="PIGGYBAC TRANSPOSABLE ELEMENT-DERIVED PROTEIN 4"/>
    <property type="match status" value="1"/>
</dbReference>